<proteinExistence type="predicted"/>
<organism evidence="2 3">
    <name type="scientific">Methanoculleus bourgensis</name>
    <dbReference type="NCBI Taxonomy" id="83986"/>
    <lineage>
        <taxon>Archaea</taxon>
        <taxon>Methanobacteriati</taxon>
        <taxon>Methanobacteriota</taxon>
        <taxon>Stenosarchaea group</taxon>
        <taxon>Methanomicrobia</taxon>
        <taxon>Methanomicrobiales</taxon>
        <taxon>Methanomicrobiaceae</taxon>
        <taxon>Methanoculleus</taxon>
    </lineage>
</organism>
<protein>
    <submittedName>
        <fullName evidence="2">Uncharacterized protein</fullName>
    </submittedName>
</protein>
<feature type="compositionally biased region" description="Basic and acidic residues" evidence="1">
    <location>
        <begin position="67"/>
        <end position="79"/>
    </location>
</feature>
<dbReference type="EMBL" id="LT158599">
    <property type="protein sequence ID" value="CVK32745.1"/>
    <property type="molecule type" value="Genomic_DNA"/>
</dbReference>
<accession>A0A0X3BMI9</accession>
<evidence type="ECO:0000313" key="3">
    <source>
        <dbReference type="Proteomes" id="UP000069850"/>
    </source>
</evidence>
<feature type="region of interest" description="Disordered" evidence="1">
    <location>
        <begin position="44"/>
        <end position="84"/>
    </location>
</feature>
<sequence length="102" mass="11049">MKTGHYNLTRKHAGDPAFMYPDHAGRYCTPIELQHIYAGKGRLARGGGSHGDIRWNAAPGGGADAGFPKDREESARENQLETGSSRDLPVQWTVVAIAMGWG</sequence>
<evidence type="ECO:0000313" key="2">
    <source>
        <dbReference type="EMBL" id="CVK32745.1"/>
    </source>
</evidence>
<reference evidence="2 3" key="1">
    <citation type="submission" date="2016-01" db="EMBL/GenBank/DDBJ databases">
        <authorList>
            <person name="Manzoor S."/>
        </authorList>
    </citation>
    <scope>NUCLEOTIDE SEQUENCE [LARGE SCALE GENOMIC DNA]</scope>
    <source>
        <strain evidence="2">Methanoculleus sp MAB1</strain>
    </source>
</reference>
<gene>
    <name evidence="2" type="ORF">MMAB1_1532</name>
</gene>
<dbReference type="AlphaFoldDB" id="A0A0X3BMI9"/>
<name>A0A0X3BMI9_9EURY</name>
<dbReference type="Proteomes" id="UP000069850">
    <property type="component" value="Chromosome 1"/>
</dbReference>
<evidence type="ECO:0000256" key="1">
    <source>
        <dbReference type="SAM" id="MobiDB-lite"/>
    </source>
</evidence>
<dbReference type="KEGG" id="mema:MMAB1_1532"/>